<evidence type="ECO:0000256" key="4">
    <source>
        <dbReference type="ARBA" id="ARBA00022729"/>
    </source>
</evidence>
<dbReference type="SUPFAM" id="SSF46626">
    <property type="entry name" value="Cytochrome c"/>
    <property type="match status" value="2"/>
</dbReference>
<dbReference type="GO" id="GO:0004601">
    <property type="term" value="F:peroxidase activity"/>
    <property type="evidence" value="ECO:0007669"/>
    <property type="project" value="UniProtKB-KW"/>
</dbReference>
<evidence type="ECO:0000256" key="8">
    <source>
        <dbReference type="PROSITE-ProRule" id="PRU00433"/>
    </source>
</evidence>
<protein>
    <submittedName>
        <fullName evidence="10">Cytochrome-c peroxidase</fullName>
    </submittedName>
</protein>
<sequence length="321" mass="35863">MIYIPADNPLTVAGVELGRKLFYETALSGNNQLSCASCHKQELAFTDGKQFSTGVDGSSTKRNSMALVNLLWTDNFFWDGRAKGLEQQVKFPLEDQHEMGQSLNILSRKLSEIRSYPGLFRKAFGTATISGELIAKALAQFERTLISSNSPYDQYLAGKYSPDSSQLRGMKLFFINPQPEKGIRGGACGHCHSGVKTTSQLYHNTGLDTIFTDGGRADVTGQTTDKGRFRVATLRNITLTSPYMHDGRFKSLNEVLDHYSDHIDEQPKLSPFLKDLSNQKNTKGLRLTLQEKEDIIQFLQMLTDSTFIKDPRFSNPSLISQ</sequence>
<dbReference type="Proteomes" id="UP001165367">
    <property type="component" value="Unassembled WGS sequence"/>
</dbReference>
<evidence type="ECO:0000313" key="10">
    <source>
        <dbReference type="EMBL" id="MCG2614088.1"/>
    </source>
</evidence>
<dbReference type="PROSITE" id="PS51007">
    <property type="entry name" value="CYTC"/>
    <property type="match status" value="1"/>
</dbReference>
<dbReference type="InterPro" id="IPR026259">
    <property type="entry name" value="MauG/Cytc_peroxidase"/>
</dbReference>
<evidence type="ECO:0000256" key="1">
    <source>
        <dbReference type="ARBA" id="ARBA00004418"/>
    </source>
</evidence>
<evidence type="ECO:0000256" key="3">
    <source>
        <dbReference type="ARBA" id="ARBA00022723"/>
    </source>
</evidence>
<dbReference type="Pfam" id="PF03150">
    <property type="entry name" value="CCP_MauG"/>
    <property type="match status" value="1"/>
</dbReference>
<dbReference type="InterPro" id="IPR004852">
    <property type="entry name" value="Di-haem_cyt_c_peroxidsae"/>
</dbReference>
<reference evidence="10" key="1">
    <citation type="submission" date="2022-01" db="EMBL/GenBank/DDBJ databases">
        <authorList>
            <person name="Jo J.-H."/>
            <person name="Im W.-T."/>
        </authorList>
    </citation>
    <scope>NUCLEOTIDE SEQUENCE</scope>
    <source>
        <strain evidence="10">NA20</strain>
    </source>
</reference>
<evidence type="ECO:0000313" key="11">
    <source>
        <dbReference type="Proteomes" id="UP001165367"/>
    </source>
</evidence>
<keyword evidence="10" id="KW-0575">Peroxidase</keyword>
<evidence type="ECO:0000259" key="9">
    <source>
        <dbReference type="PROSITE" id="PS51007"/>
    </source>
</evidence>
<proteinExistence type="predicted"/>
<keyword evidence="6" id="KW-0560">Oxidoreductase</keyword>
<dbReference type="PIRSF" id="PIRSF000294">
    <property type="entry name" value="Cytochrome-c_peroxidase"/>
    <property type="match status" value="1"/>
</dbReference>
<dbReference type="Gene3D" id="1.10.760.10">
    <property type="entry name" value="Cytochrome c-like domain"/>
    <property type="match status" value="2"/>
</dbReference>
<feature type="domain" description="Cytochrome c" evidence="9">
    <location>
        <begin position="164"/>
        <end position="303"/>
    </location>
</feature>
<comment type="subcellular location">
    <subcellularLocation>
        <location evidence="1">Periplasm</location>
    </subcellularLocation>
</comment>
<dbReference type="RefSeq" id="WP_237870159.1">
    <property type="nucleotide sequence ID" value="NZ_JAKLTR010000003.1"/>
</dbReference>
<dbReference type="InterPro" id="IPR051395">
    <property type="entry name" value="Cytochrome_c_Peroxidase/MauG"/>
</dbReference>
<keyword evidence="5" id="KW-0574">Periplasm</keyword>
<keyword evidence="3 8" id="KW-0479">Metal-binding</keyword>
<dbReference type="EMBL" id="JAKLTR010000003">
    <property type="protein sequence ID" value="MCG2614088.1"/>
    <property type="molecule type" value="Genomic_DNA"/>
</dbReference>
<evidence type="ECO:0000256" key="6">
    <source>
        <dbReference type="ARBA" id="ARBA00023002"/>
    </source>
</evidence>
<dbReference type="PANTHER" id="PTHR30600:SF10">
    <property type="entry name" value="BLL6722 PROTEIN"/>
    <property type="match status" value="1"/>
</dbReference>
<comment type="caution">
    <text evidence="10">The sequence shown here is derived from an EMBL/GenBank/DDBJ whole genome shotgun (WGS) entry which is preliminary data.</text>
</comment>
<keyword evidence="4" id="KW-0732">Signal</keyword>
<evidence type="ECO:0000256" key="2">
    <source>
        <dbReference type="ARBA" id="ARBA00022617"/>
    </source>
</evidence>
<gene>
    <name evidence="10" type="ORF">LZZ85_07335</name>
</gene>
<accession>A0ABS9KP35</accession>
<keyword evidence="11" id="KW-1185">Reference proteome</keyword>
<dbReference type="InterPro" id="IPR036909">
    <property type="entry name" value="Cyt_c-like_dom_sf"/>
</dbReference>
<keyword evidence="7 8" id="KW-0408">Iron</keyword>
<name>A0ABS9KP35_9BACT</name>
<organism evidence="10 11">
    <name type="scientific">Terrimonas ginsenosidimutans</name>
    <dbReference type="NCBI Taxonomy" id="2908004"/>
    <lineage>
        <taxon>Bacteria</taxon>
        <taxon>Pseudomonadati</taxon>
        <taxon>Bacteroidota</taxon>
        <taxon>Chitinophagia</taxon>
        <taxon>Chitinophagales</taxon>
        <taxon>Chitinophagaceae</taxon>
        <taxon>Terrimonas</taxon>
    </lineage>
</organism>
<keyword evidence="2 8" id="KW-0349">Heme</keyword>
<evidence type="ECO:0000256" key="5">
    <source>
        <dbReference type="ARBA" id="ARBA00022764"/>
    </source>
</evidence>
<dbReference type="InterPro" id="IPR009056">
    <property type="entry name" value="Cyt_c-like_dom"/>
</dbReference>
<dbReference type="PANTHER" id="PTHR30600">
    <property type="entry name" value="CYTOCHROME C PEROXIDASE-RELATED"/>
    <property type="match status" value="1"/>
</dbReference>
<evidence type="ECO:0000256" key="7">
    <source>
        <dbReference type="ARBA" id="ARBA00023004"/>
    </source>
</evidence>